<reference evidence="2" key="1">
    <citation type="journal article" date="2019" name="Int. J. Syst. Evol. Microbiol.">
        <title>The Global Catalogue of Microorganisms (GCM) 10K type strain sequencing project: providing services to taxonomists for standard genome sequencing and annotation.</title>
        <authorList>
            <consortium name="The Broad Institute Genomics Platform"/>
            <consortium name="The Broad Institute Genome Sequencing Center for Infectious Disease"/>
            <person name="Wu L."/>
            <person name="Ma J."/>
        </authorList>
    </citation>
    <scope>NUCLEOTIDE SEQUENCE [LARGE SCALE GENOMIC DNA]</scope>
    <source>
        <strain evidence="2">JCM 17441</strain>
    </source>
</reference>
<comment type="caution">
    <text evidence="1">The sequence shown here is derived from an EMBL/GenBank/DDBJ whole genome shotgun (WGS) entry which is preliminary data.</text>
</comment>
<gene>
    <name evidence="1" type="ORF">GCM10022255_090810</name>
</gene>
<dbReference type="RefSeq" id="WP_345137694.1">
    <property type="nucleotide sequence ID" value="NZ_BAABAT010000042.1"/>
</dbReference>
<evidence type="ECO:0000313" key="1">
    <source>
        <dbReference type="EMBL" id="GAA4260789.1"/>
    </source>
</evidence>
<proteinExistence type="predicted"/>
<protein>
    <submittedName>
        <fullName evidence="1">Uncharacterized protein</fullName>
    </submittedName>
</protein>
<accession>A0ABP8DP03</accession>
<evidence type="ECO:0000313" key="2">
    <source>
        <dbReference type="Proteomes" id="UP001500620"/>
    </source>
</evidence>
<keyword evidence="2" id="KW-1185">Reference proteome</keyword>
<dbReference type="EMBL" id="BAABAT010000042">
    <property type="protein sequence ID" value="GAA4260789.1"/>
    <property type="molecule type" value="Genomic_DNA"/>
</dbReference>
<dbReference type="Proteomes" id="UP001500620">
    <property type="component" value="Unassembled WGS sequence"/>
</dbReference>
<sequence length="43" mass="4519">MGETVPLRDEAALTRAAAAWVAMYGETGRSTIRAAGRPPRCTG</sequence>
<name>A0ABP8DP03_9ACTN</name>
<organism evidence="1 2">
    <name type="scientific">Dactylosporangium darangshiense</name>
    <dbReference type="NCBI Taxonomy" id="579108"/>
    <lineage>
        <taxon>Bacteria</taxon>
        <taxon>Bacillati</taxon>
        <taxon>Actinomycetota</taxon>
        <taxon>Actinomycetes</taxon>
        <taxon>Micromonosporales</taxon>
        <taxon>Micromonosporaceae</taxon>
        <taxon>Dactylosporangium</taxon>
    </lineage>
</organism>